<evidence type="ECO:0000259" key="1">
    <source>
        <dbReference type="Pfam" id="PF00534"/>
    </source>
</evidence>
<dbReference type="CDD" id="cd03801">
    <property type="entry name" value="GT4_PimA-like"/>
    <property type="match status" value="1"/>
</dbReference>
<proteinExistence type="predicted"/>
<feature type="domain" description="Glycosyl transferase family 1" evidence="1">
    <location>
        <begin position="167"/>
        <end position="319"/>
    </location>
</feature>
<dbReference type="EMBL" id="JBHSOZ010000003">
    <property type="protein sequence ID" value="MFC5711913.1"/>
    <property type="molecule type" value="Genomic_DNA"/>
</dbReference>
<dbReference type="Gene3D" id="3.40.50.2000">
    <property type="entry name" value="Glycogen Phosphorylase B"/>
    <property type="match status" value="2"/>
</dbReference>
<comment type="caution">
    <text evidence="2">The sequence shown here is derived from an EMBL/GenBank/DDBJ whole genome shotgun (WGS) entry which is preliminary data.</text>
</comment>
<dbReference type="PANTHER" id="PTHR46660:SF2">
    <property type="entry name" value="GLYCOSYLTRANSFERASE 1 DOMAIN-CONTAINING PROTEIN 1"/>
    <property type="match status" value="1"/>
</dbReference>
<dbReference type="EC" id="2.4.-.-" evidence="2"/>
<keyword evidence="2" id="KW-0808">Transferase</keyword>
<sequence length="350" mass="39570">MKATKDKKELKVVFLTPYLYSIRGNATTAKRLTQALSREGVSVKVASYEEESNEKIKALIAESDIVHALHVRRFVEWLSETAIKITQPLLLTSGGTDVNVDFNDPDKLKEMKDIINQSSGITVFTQDGKEKVLRSFPESKGKVHIIPQGIQLEDNKEMDMQLPAGCPKILLPAGLRPVKDVLFLGEALVSLRKVFPDLQFAIIGANLDEKTFREVKKWDLRYKWFHYWEPVPLDRMSTLYEWADIVVNTSSSEGQPMAVLEAMAWGTPVLARNIPGNKSVIFHGSNGYLFNNPEEFMEQCKTLMASTELQNKFISGGKKTISKHHDPSEEAKAYLYLYKESISKKEENKG</sequence>
<dbReference type="SUPFAM" id="SSF53756">
    <property type="entry name" value="UDP-Glycosyltransferase/glycogen phosphorylase"/>
    <property type="match status" value="1"/>
</dbReference>
<dbReference type="GO" id="GO:0016757">
    <property type="term" value="F:glycosyltransferase activity"/>
    <property type="evidence" value="ECO:0007669"/>
    <property type="project" value="UniProtKB-KW"/>
</dbReference>
<dbReference type="Pfam" id="PF00534">
    <property type="entry name" value="Glycos_transf_1"/>
    <property type="match status" value="1"/>
</dbReference>
<name>A0ABW0YN65_9BACI</name>
<evidence type="ECO:0000313" key="3">
    <source>
        <dbReference type="Proteomes" id="UP001596142"/>
    </source>
</evidence>
<keyword evidence="3" id="KW-1185">Reference proteome</keyword>
<dbReference type="InterPro" id="IPR052622">
    <property type="entry name" value="Glycosyltransferase_G1"/>
</dbReference>
<evidence type="ECO:0000313" key="2">
    <source>
        <dbReference type="EMBL" id="MFC5711913.1"/>
    </source>
</evidence>
<gene>
    <name evidence="2" type="ORF">ACFPU1_03900</name>
</gene>
<dbReference type="InterPro" id="IPR001296">
    <property type="entry name" value="Glyco_trans_1"/>
</dbReference>
<reference evidence="3" key="1">
    <citation type="journal article" date="2019" name="Int. J. Syst. Evol. Microbiol.">
        <title>The Global Catalogue of Microorganisms (GCM) 10K type strain sequencing project: providing services to taxonomists for standard genome sequencing and annotation.</title>
        <authorList>
            <consortium name="The Broad Institute Genomics Platform"/>
            <consortium name="The Broad Institute Genome Sequencing Center for Infectious Disease"/>
            <person name="Wu L."/>
            <person name="Ma J."/>
        </authorList>
    </citation>
    <scope>NUCLEOTIDE SEQUENCE [LARGE SCALE GENOMIC DNA]</scope>
    <source>
        <strain evidence="3">CECT 7184</strain>
    </source>
</reference>
<dbReference type="PANTHER" id="PTHR46660">
    <property type="match status" value="1"/>
</dbReference>
<organism evidence="2 3">
    <name type="scientific">Thalassorhabdus alkalitolerans</name>
    <dbReference type="NCBI Taxonomy" id="2282697"/>
    <lineage>
        <taxon>Bacteria</taxon>
        <taxon>Bacillati</taxon>
        <taxon>Bacillota</taxon>
        <taxon>Bacilli</taxon>
        <taxon>Bacillales</taxon>
        <taxon>Bacillaceae</taxon>
        <taxon>Thalassorhabdus</taxon>
    </lineage>
</organism>
<dbReference type="Proteomes" id="UP001596142">
    <property type="component" value="Unassembled WGS sequence"/>
</dbReference>
<keyword evidence="2" id="KW-0328">Glycosyltransferase</keyword>
<accession>A0ABW0YN65</accession>
<protein>
    <submittedName>
        <fullName evidence="2">Glycosyltransferase</fullName>
        <ecNumber evidence="2">2.4.-.-</ecNumber>
    </submittedName>
</protein>